<dbReference type="AlphaFoldDB" id="A0A822ZAI4"/>
<keyword evidence="2" id="KW-1185">Reference proteome</keyword>
<dbReference type="EMBL" id="DUZY01000005">
    <property type="protein sequence ID" value="DAD41917.1"/>
    <property type="molecule type" value="Genomic_DNA"/>
</dbReference>
<proteinExistence type="predicted"/>
<evidence type="ECO:0000313" key="2">
    <source>
        <dbReference type="Proteomes" id="UP000607653"/>
    </source>
</evidence>
<evidence type="ECO:0000313" key="1">
    <source>
        <dbReference type="EMBL" id="DAD41917.1"/>
    </source>
</evidence>
<dbReference type="Proteomes" id="UP000607653">
    <property type="component" value="Unassembled WGS sequence"/>
</dbReference>
<protein>
    <submittedName>
        <fullName evidence="1">Uncharacterized protein</fullName>
    </submittedName>
</protein>
<gene>
    <name evidence="1" type="ORF">HUJ06_016240</name>
</gene>
<accession>A0A822ZAI4</accession>
<organism evidence="1 2">
    <name type="scientific">Nelumbo nucifera</name>
    <name type="common">Sacred lotus</name>
    <dbReference type="NCBI Taxonomy" id="4432"/>
    <lineage>
        <taxon>Eukaryota</taxon>
        <taxon>Viridiplantae</taxon>
        <taxon>Streptophyta</taxon>
        <taxon>Embryophyta</taxon>
        <taxon>Tracheophyta</taxon>
        <taxon>Spermatophyta</taxon>
        <taxon>Magnoliopsida</taxon>
        <taxon>Proteales</taxon>
        <taxon>Nelumbonaceae</taxon>
        <taxon>Nelumbo</taxon>
    </lineage>
</organism>
<comment type="caution">
    <text evidence="1">The sequence shown here is derived from an EMBL/GenBank/DDBJ whole genome shotgun (WGS) entry which is preliminary data.</text>
</comment>
<sequence length="56" mass="5918">MTGEERIEDEVFSLVGPSKSTSNSTIGSEIGEASHFLVGPLSSAPKTFPTFSRTNS</sequence>
<name>A0A822ZAI4_NELNU</name>
<reference evidence="1 2" key="1">
    <citation type="journal article" date="2020" name="Mol. Biol. Evol.">
        <title>Distinct Expression and Methylation Patterns for Genes with Different Fates following a Single Whole-Genome Duplication in Flowering Plants.</title>
        <authorList>
            <person name="Shi T."/>
            <person name="Rahmani R.S."/>
            <person name="Gugger P.F."/>
            <person name="Wang M."/>
            <person name="Li H."/>
            <person name="Zhang Y."/>
            <person name="Li Z."/>
            <person name="Wang Q."/>
            <person name="Van de Peer Y."/>
            <person name="Marchal K."/>
            <person name="Chen J."/>
        </authorList>
    </citation>
    <scope>NUCLEOTIDE SEQUENCE [LARGE SCALE GENOMIC DNA]</scope>
    <source>
        <tissue evidence="1">Leaf</tissue>
    </source>
</reference>